<dbReference type="PIRSF" id="PIRSF018266">
    <property type="entry name" value="FecR"/>
    <property type="match status" value="1"/>
</dbReference>
<evidence type="ECO:0000256" key="1">
    <source>
        <dbReference type="SAM" id="Phobius"/>
    </source>
</evidence>
<evidence type="ECO:0000313" key="3">
    <source>
        <dbReference type="EMBL" id="ATQ44610.1"/>
    </source>
</evidence>
<protein>
    <recommendedName>
        <fullName evidence="2">FecR protein domain-containing protein</fullName>
    </recommendedName>
</protein>
<dbReference type="Pfam" id="PF04773">
    <property type="entry name" value="FecR"/>
    <property type="match status" value="1"/>
</dbReference>
<keyword evidence="1" id="KW-1133">Transmembrane helix</keyword>
<dbReference type="Gene3D" id="3.55.50.30">
    <property type="match status" value="1"/>
</dbReference>
<organism evidence="3 4">
    <name type="scientific">Caulobacter mirabilis</name>
    <dbReference type="NCBI Taxonomy" id="69666"/>
    <lineage>
        <taxon>Bacteria</taxon>
        <taxon>Pseudomonadati</taxon>
        <taxon>Pseudomonadota</taxon>
        <taxon>Alphaproteobacteria</taxon>
        <taxon>Caulobacterales</taxon>
        <taxon>Caulobacteraceae</taxon>
        <taxon>Caulobacter</taxon>
    </lineage>
</organism>
<evidence type="ECO:0000313" key="4">
    <source>
        <dbReference type="Proteomes" id="UP000228945"/>
    </source>
</evidence>
<dbReference type="InterPro" id="IPR006860">
    <property type="entry name" value="FecR"/>
</dbReference>
<dbReference type="RefSeq" id="WP_099623858.1">
    <property type="nucleotide sequence ID" value="NZ_CP024201.1"/>
</dbReference>
<dbReference type="PANTHER" id="PTHR30273">
    <property type="entry name" value="PERIPLASMIC SIGNAL SENSOR AND SIGMA FACTOR ACTIVATOR FECR-RELATED"/>
    <property type="match status" value="1"/>
</dbReference>
<dbReference type="InterPro" id="IPR012373">
    <property type="entry name" value="Ferrdict_sens_TM"/>
</dbReference>
<dbReference type="GO" id="GO:0016989">
    <property type="term" value="F:sigma factor antagonist activity"/>
    <property type="evidence" value="ECO:0007669"/>
    <property type="project" value="TreeGrafter"/>
</dbReference>
<keyword evidence="1" id="KW-0472">Membrane</keyword>
<feature type="domain" description="FecR protein" evidence="2">
    <location>
        <begin position="124"/>
        <end position="216"/>
    </location>
</feature>
<gene>
    <name evidence="3" type="ORF">CSW64_20545</name>
</gene>
<dbReference type="OrthoDB" id="9798846at2"/>
<name>A0A2D2B2X0_9CAUL</name>
<sequence length="345" mass="37708">MPIDAGHGDLDPDILEQAAAWRIRLSEQGLESSLELETWLAEDARHEQAWIAVERSWNRVAQAEAEAAPLERERARRRALRNARSEGARRRLGMARPAVAASVAILVIASTAGVWTWQARQTQTYTTVPGERRTVVLKDGSSMQLDSGTVLKVRYTARARTVELDQGQARFEVAHDAARPFSVRAGEQSVVATGTNFNVDMLPSRLLVTLLQGTVRVEPRPHGWRVSKTQRANWTPVNMTAGQELTILKNGAAPSLRQAKTDQVTAWNAGLLSFDEEPLSSVVERVNRYASVAVVVDDPATANLPVSGVFKAGDVPGLVDTVTEYLPVQASTGANGAIHLSRRDR</sequence>
<dbReference type="EMBL" id="CP024201">
    <property type="protein sequence ID" value="ATQ44610.1"/>
    <property type="molecule type" value="Genomic_DNA"/>
</dbReference>
<proteinExistence type="predicted"/>
<dbReference type="KEGG" id="cmb:CSW64_20545"/>
<dbReference type="Proteomes" id="UP000228945">
    <property type="component" value="Chromosome"/>
</dbReference>
<evidence type="ECO:0000259" key="2">
    <source>
        <dbReference type="Pfam" id="PF04773"/>
    </source>
</evidence>
<keyword evidence="1" id="KW-0812">Transmembrane</keyword>
<keyword evidence="4" id="KW-1185">Reference proteome</keyword>
<feature type="transmembrane region" description="Helical" evidence="1">
    <location>
        <begin position="98"/>
        <end position="117"/>
    </location>
</feature>
<accession>A0A2D2B2X0</accession>
<dbReference type="Gene3D" id="2.60.120.1440">
    <property type="match status" value="1"/>
</dbReference>
<dbReference type="AlphaFoldDB" id="A0A2D2B2X0"/>
<reference evidence="3 4" key="1">
    <citation type="submission" date="2017-10" db="EMBL/GenBank/DDBJ databases">
        <title>Genome sequence of Caulobacter mirabilis FWC38.</title>
        <authorList>
            <person name="Fiebig A."/>
            <person name="Crosson S."/>
        </authorList>
    </citation>
    <scope>NUCLEOTIDE SEQUENCE [LARGE SCALE GENOMIC DNA]</scope>
    <source>
        <strain evidence="3 4">FWC 38</strain>
    </source>
</reference>
<dbReference type="PANTHER" id="PTHR30273:SF2">
    <property type="entry name" value="PROTEIN FECR"/>
    <property type="match status" value="1"/>
</dbReference>